<evidence type="ECO:0000256" key="1">
    <source>
        <dbReference type="SAM" id="MobiDB-lite"/>
    </source>
</evidence>
<dbReference type="PANTHER" id="PTHR35997:SF5">
    <property type="entry name" value="OS09G0539700 PROTEIN"/>
    <property type="match status" value="1"/>
</dbReference>
<evidence type="ECO:0000313" key="3">
    <source>
        <dbReference type="EMBL" id="EYU34689.1"/>
    </source>
</evidence>
<feature type="region of interest" description="Disordered" evidence="1">
    <location>
        <begin position="161"/>
        <end position="182"/>
    </location>
</feature>
<dbReference type="PROSITE" id="PS51257">
    <property type="entry name" value="PROKAR_LIPOPROTEIN"/>
    <property type="match status" value="1"/>
</dbReference>
<accession>A0A022R3Z0</accession>
<dbReference type="PANTHER" id="PTHR35997">
    <property type="entry name" value="COTTON FIBER PROTEIN-RELATED"/>
    <property type="match status" value="1"/>
</dbReference>
<keyword evidence="2" id="KW-0812">Transmembrane</keyword>
<evidence type="ECO:0008006" key="5">
    <source>
        <dbReference type="Google" id="ProtNLM"/>
    </source>
</evidence>
<gene>
    <name evidence="3" type="ORF">MIMGU_mgv1a014665mg</name>
</gene>
<evidence type="ECO:0000256" key="2">
    <source>
        <dbReference type="SAM" id="Phobius"/>
    </source>
</evidence>
<organism evidence="3 4">
    <name type="scientific">Erythranthe guttata</name>
    <name type="common">Yellow monkey flower</name>
    <name type="synonym">Mimulus guttatus</name>
    <dbReference type="NCBI Taxonomy" id="4155"/>
    <lineage>
        <taxon>Eukaryota</taxon>
        <taxon>Viridiplantae</taxon>
        <taxon>Streptophyta</taxon>
        <taxon>Embryophyta</taxon>
        <taxon>Tracheophyta</taxon>
        <taxon>Spermatophyta</taxon>
        <taxon>Magnoliopsida</taxon>
        <taxon>eudicotyledons</taxon>
        <taxon>Gunneridae</taxon>
        <taxon>Pentapetalae</taxon>
        <taxon>asterids</taxon>
        <taxon>lamiids</taxon>
        <taxon>Lamiales</taxon>
        <taxon>Phrymaceae</taxon>
        <taxon>Erythranthe</taxon>
    </lineage>
</organism>
<dbReference type="EMBL" id="KI630674">
    <property type="protein sequence ID" value="EYU34689.1"/>
    <property type="molecule type" value="Genomic_DNA"/>
</dbReference>
<keyword evidence="4" id="KW-1185">Reference proteome</keyword>
<dbReference type="OrthoDB" id="1725777at2759"/>
<protein>
    <recommendedName>
        <fullName evidence="5">DUF4408 domain-containing protein</fullName>
    </recommendedName>
</protein>
<reference evidence="3 4" key="1">
    <citation type="journal article" date="2013" name="Proc. Natl. Acad. Sci. U.S.A.">
        <title>Fine-scale variation in meiotic recombination in Mimulus inferred from population shotgun sequencing.</title>
        <authorList>
            <person name="Hellsten U."/>
            <person name="Wright K.M."/>
            <person name="Jenkins J."/>
            <person name="Shu S."/>
            <person name="Yuan Y."/>
            <person name="Wessler S.R."/>
            <person name="Schmutz J."/>
            <person name="Willis J.H."/>
            <person name="Rokhsar D.S."/>
        </authorList>
    </citation>
    <scope>NUCLEOTIDE SEQUENCE [LARGE SCALE GENOMIC DNA]</scope>
    <source>
        <strain evidence="4">cv. DUN x IM62</strain>
    </source>
</reference>
<feature type="transmembrane region" description="Helical" evidence="2">
    <location>
        <begin position="15"/>
        <end position="35"/>
    </location>
</feature>
<proteinExistence type="predicted"/>
<dbReference type="AlphaFoldDB" id="A0A022R3Z0"/>
<dbReference type="Proteomes" id="UP000030748">
    <property type="component" value="Unassembled WGS sequence"/>
</dbReference>
<dbReference type="KEGG" id="egt:105960863"/>
<dbReference type="PhylomeDB" id="A0A022R3Z0"/>
<feature type="transmembrane region" description="Helical" evidence="2">
    <location>
        <begin position="41"/>
        <end position="59"/>
    </location>
</feature>
<keyword evidence="2" id="KW-1133">Transmembrane helix</keyword>
<evidence type="ECO:0000313" key="4">
    <source>
        <dbReference type="Proteomes" id="UP000030748"/>
    </source>
</evidence>
<keyword evidence="2" id="KW-0472">Membrane</keyword>
<dbReference type="OMA" id="MEQWRAW"/>
<dbReference type="eggNOG" id="ENOG502S94J">
    <property type="taxonomic scope" value="Eukaryota"/>
</dbReference>
<sequence>MCGEKMIGEDAQLQAVWFAAGTAALIACIERAVVVSLFAQWRVWAFLALNLLLLAILFTSSKPYKPSKPSSNNQIDDVAEDSKVLDTKKVIIEEHFCSHPLVSDAGEIKNRVDEIEKVNGGDDSDDQQLSKEELNRRAEAFIAMFRQHLVSDAKGKSFDLQFPTTNGGTPGISRRLNTSIST</sequence>
<name>A0A022R3Z0_ERYGU</name>